<dbReference type="PRINTS" id="PR00038">
    <property type="entry name" value="HTHLUXR"/>
</dbReference>
<evidence type="ECO:0000259" key="5">
    <source>
        <dbReference type="PROSITE" id="PS50110"/>
    </source>
</evidence>
<comment type="caution">
    <text evidence="6">The sequence shown here is derived from an EMBL/GenBank/DDBJ whole genome shotgun (WGS) entry which is preliminary data.</text>
</comment>
<dbReference type="RefSeq" id="WP_173119396.1">
    <property type="nucleotide sequence ID" value="NZ_JABRWJ010000001.1"/>
</dbReference>
<feature type="domain" description="HTH luxR-type" evidence="4">
    <location>
        <begin position="141"/>
        <end position="206"/>
    </location>
</feature>
<accession>A0ABX2EA59</accession>
<dbReference type="InterPro" id="IPR001789">
    <property type="entry name" value="Sig_transdc_resp-reg_receiver"/>
</dbReference>
<feature type="domain" description="Response regulatory" evidence="5">
    <location>
        <begin position="8"/>
        <end position="125"/>
    </location>
</feature>
<dbReference type="PANTHER" id="PTHR45566">
    <property type="entry name" value="HTH-TYPE TRANSCRIPTIONAL REGULATOR YHJB-RELATED"/>
    <property type="match status" value="1"/>
</dbReference>
<evidence type="ECO:0000259" key="4">
    <source>
        <dbReference type="PROSITE" id="PS50043"/>
    </source>
</evidence>
<reference evidence="6 7" key="1">
    <citation type="submission" date="2020-05" db="EMBL/GenBank/DDBJ databases">
        <title>Aquincola sp. isolate from soil.</title>
        <authorList>
            <person name="Han J."/>
            <person name="Kim D.-U."/>
        </authorList>
    </citation>
    <scope>NUCLEOTIDE SEQUENCE [LARGE SCALE GENOMIC DNA]</scope>
    <source>
        <strain evidence="6 7">S2</strain>
    </source>
</reference>
<evidence type="ECO:0000313" key="7">
    <source>
        <dbReference type="Proteomes" id="UP000737171"/>
    </source>
</evidence>
<dbReference type="InterPro" id="IPR058245">
    <property type="entry name" value="NreC/VraR/RcsB-like_REC"/>
</dbReference>
<evidence type="ECO:0000256" key="2">
    <source>
        <dbReference type="ARBA" id="ARBA00023125"/>
    </source>
</evidence>
<evidence type="ECO:0000313" key="6">
    <source>
        <dbReference type="EMBL" id="NRF65388.1"/>
    </source>
</evidence>
<dbReference type="Gene3D" id="1.10.10.10">
    <property type="entry name" value="Winged helix-like DNA-binding domain superfamily/Winged helix DNA-binding domain"/>
    <property type="match status" value="1"/>
</dbReference>
<organism evidence="6 7">
    <name type="scientific">Pseudaquabacterium terrae</name>
    <dbReference type="NCBI Taxonomy" id="2732868"/>
    <lineage>
        <taxon>Bacteria</taxon>
        <taxon>Pseudomonadati</taxon>
        <taxon>Pseudomonadota</taxon>
        <taxon>Betaproteobacteria</taxon>
        <taxon>Burkholderiales</taxon>
        <taxon>Sphaerotilaceae</taxon>
        <taxon>Pseudaquabacterium</taxon>
    </lineage>
</organism>
<dbReference type="Pfam" id="PF00072">
    <property type="entry name" value="Response_reg"/>
    <property type="match status" value="1"/>
</dbReference>
<dbReference type="InterPro" id="IPR036388">
    <property type="entry name" value="WH-like_DNA-bd_sf"/>
</dbReference>
<proteinExistence type="predicted"/>
<evidence type="ECO:0000256" key="1">
    <source>
        <dbReference type="ARBA" id="ARBA00022553"/>
    </source>
</evidence>
<gene>
    <name evidence="6" type="ORF">HLB44_00175</name>
</gene>
<feature type="modified residue" description="4-aspartylphosphate" evidence="3">
    <location>
        <position position="60"/>
    </location>
</feature>
<dbReference type="CDD" id="cd06170">
    <property type="entry name" value="LuxR_C_like"/>
    <property type="match status" value="1"/>
</dbReference>
<dbReference type="SUPFAM" id="SSF52172">
    <property type="entry name" value="CheY-like"/>
    <property type="match status" value="1"/>
</dbReference>
<keyword evidence="1 3" id="KW-0597">Phosphoprotein</keyword>
<sequence>MPATPRLHLLVIDDHPIAREGIVQLLQREWPDSEVSQAATLAQAHGVLAARPDVALVLLDVHLPGTEPLQALRELRLAFPMLPVAMLSGDTDPVLAQQTLRLGAAGYLPKSADTALLAHALRLVLDGNCYVPPFLLNLQPPPAAAQALTPRQRDVLESLTRGLANKEIARQLELAEPTVKAHLVTIFRVLNVKNRTQAVLAGRQLLQSLAPRQG</sequence>
<name>A0ABX2EA59_9BURK</name>
<dbReference type="PANTHER" id="PTHR45566:SF1">
    <property type="entry name" value="HTH-TYPE TRANSCRIPTIONAL REGULATOR YHJB-RELATED"/>
    <property type="match status" value="1"/>
</dbReference>
<dbReference type="SMART" id="SM00421">
    <property type="entry name" value="HTH_LUXR"/>
    <property type="match status" value="1"/>
</dbReference>
<dbReference type="CDD" id="cd17535">
    <property type="entry name" value="REC_NarL-like"/>
    <property type="match status" value="1"/>
</dbReference>
<dbReference type="Pfam" id="PF00196">
    <property type="entry name" value="GerE"/>
    <property type="match status" value="1"/>
</dbReference>
<dbReference type="PROSITE" id="PS50043">
    <property type="entry name" value="HTH_LUXR_2"/>
    <property type="match status" value="1"/>
</dbReference>
<keyword evidence="7" id="KW-1185">Reference proteome</keyword>
<dbReference type="Gene3D" id="3.40.50.2300">
    <property type="match status" value="1"/>
</dbReference>
<dbReference type="SMART" id="SM00448">
    <property type="entry name" value="REC"/>
    <property type="match status" value="1"/>
</dbReference>
<dbReference type="EMBL" id="JABRWJ010000001">
    <property type="protein sequence ID" value="NRF65388.1"/>
    <property type="molecule type" value="Genomic_DNA"/>
</dbReference>
<dbReference type="InterPro" id="IPR051015">
    <property type="entry name" value="EvgA-like"/>
</dbReference>
<dbReference type="InterPro" id="IPR000792">
    <property type="entry name" value="Tscrpt_reg_LuxR_C"/>
</dbReference>
<dbReference type="InterPro" id="IPR011006">
    <property type="entry name" value="CheY-like_superfamily"/>
</dbReference>
<dbReference type="SUPFAM" id="SSF46894">
    <property type="entry name" value="C-terminal effector domain of the bipartite response regulators"/>
    <property type="match status" value="1"/>
</dbReference>
<keyword evidence="2" id="KW-0238">DNA-binding</keyword>
<dbReference type="InterPro" id="IPR016032">
    <property type="entry name" value="Sig_transdc_resp-reg_C-effctor"/>
</dbReference>
<dbReference type="PROSITE" id="PS50110">
    <property type="entry name" value="RESPONSE_REGULATORY"/>
    <property type="match status" value="1"/>
</dbReference>
<dbReference type="Proteomes" id="UP000737171">
    <property type="component" value="Unassembled WGS sequence"/>
</dbReference>
<evidence type="ECO:0000256" key="3">
    <source>
        <dbReference type="PROSITE-ProRule" id="PRU00169"/>
    </source>
</evidence>
<protein>
    <submittedName>
        <fullName evidence="6">Response regulator transcription factor</fullName>
    </submittedName>
</protein>